<sequence length="264" mass="28836">MASRSFTVFQDIPAGDVQSKSLKKSGSSATSSINSTQLLDKENVNPVTGERAGAQSGKKRKTAALASKSMPLGVKLQAEVAEVKPEKKRKASSSQNAVAGKKGVRLSRKGTRRSPRRAPPMPKVEEEVEVEAEKKHLAQVEIDSRCYELTVQPLADVSKAYDESEAFAESSLHSKLRFVKDSSAEPELRDYVPDLKLFARATTPIESSHDTIFSTPERKRIYSAFTFSSPSPSSDRLRKMNRATSVPPLQLGDKPSYILPASSP</sequence>
<name>A0A067NVG7_PLEO1</name>
<feature type="region of interest" description="Disordered" evidence="1">
    <location>
        <begin position="225"/>
        <end position="264"/>
    </location>
</feature>
<dbReference type="AlphaFoldDB" id="A0A067NVG7"/>
<reference evidence="3" key="1">
    <citation type="journal article" date="2014" name="Proc. Natl. Acad. Sci. U.S.A.">
        <title>Extensive sampling of basidiomycete genomes demonstrates inadequacy of the white-rot/brown-rot paradigm for wood decay fungi.</title>
        <authorList>
            <person name="Riley R."/>
            <person name="Salamov A.A."/>
            <person name="Brown D.W."/>
            <person name="Nagy L.G."/>
            <person name="Floudas D."/>
            <person name="Held B.W."/>
            <person name="Levasseur A."/>
            <person name="Lombard V."/>
            <person name="Morin E."/>
            <person name="Otillar R."/>
            <person name="Lindquist E.A."/>
            <person name="Sun H."/>
            <person name="LaButti K.M."/>
            <person name="Schmutz J."/>
            <person name="Jabbour D."/>
            <person name="Luo H."/>
            <person name="Baker S.E."/>
            <person name="Pisabarro A.G."/>
            <person name="Walton J.D."/>
            <person name="Blanchette R.A."/>
            <person name="Henrissat B."/>
            <person name="Martin F."/>
            <person name="Cullen D."/>
            <person name="Hibbett D.S."/>
            <person name="Grigoriev I.V."/>
        </authorList>
    </citation>
    <scope>NUCLEOTIDE SEQUENCE [LARGE SCALE GENOMIC DNA]</scope>
    <source>
        <strain evidence="3">PC15</strain>
    </source>
</reference>
<evidence type="ECO:0000256" key="1">
    <source>
        <dbReference type="SAM" id="MobiDB-lite"/>
    </source>
</evidence>
<dbReference type="VEuPathDB" id="FungiDB:PLEOSDRAFT_1034381"/>
<dbReference type="OrthoDB" id="3265369at2759"/>
<protein>
    <submittedName>
        <fullName evidence="2">Uncharacterized protein</fullName>
    </submittedName>
</protein>
<dbReference type="HOGENOM" id="CLU_1023685_0_0_1"/>
<gene>
    <name evidence="2" type="ORF">PLEOSDRAFT_1034381</name>
</gene>
<feature type="compositionally biased region" description="Low complexity" evidence="1">
    <location>
        <begin position="24"/>
        <end position="35"/>
    </location>
</feature>
<evidence type="ECO:0000313" key="3">
    <source>
        <dbReference type="Proteomes" id="UP000027073"/>
    </source>
</evidence>
<organism evidence="2 3">
    <name type="scientific">Pleurotus ostreatus (strain PC15)</name>
    <name type="common">Oyster mushroom</name>
    <dbReference type="NCBI Taxonomy" id="1137138"/>
    <lineage>
        <taxon>Eukaryota</taxon>
        <taxon>Fungi</taxon>
        <taxon>Dikarya</taxon>
        <taxon>Basidiomycota</taxon>
        <taxon>Agaricomycotina</taxon>
        <taxon>Agaricomycetes</taxon>
        <taxon>Agaricomycetidae</taxon>
        <taxon>Agaricales</taxon>
        <taxon>Pleurotineae</taxon>
        <taxon>Pleurotaceae</taxon>
        <taxon>Pleurotus</taxon>
    </lineage>
</organism>
<feature type="region of interest" description="Disordered" evidence="1">
    <location>
        <begin position="1"/>
        <end position="69"/>
    </location>
</feature>
<feature type="compositionally biased region" description="Basic residues" evidence="1">
    <location>
        <begin position="102"/>
        <end position="116"/>
    </location>
</feature>
<dbReference type="EMBL" id="KL198005">
    <property type="protein sequence ID" value="KDQ31874.1"/>
    <property type="molecule type" value="Genomic_DNA"/>
</dbReference>
<evidence type="ECO:0000313" key="2">
    <source>
        <dbReference type="EMBL" id="KDQ31874.1"/>
    </source>
</evidence>
<dbReference type="Proteomes" id="UP000027073">
    <property type="component" value="Unassembled WGS sequence"/>
</dbReference>
<proteinExistence type="predicted"/>
<feature type="region of interest" description="Disordered" evidence="1">
    <location>
        <begin position="81"/>
        <end position="129"/>
    </location>
</feature>
<accession>A0A067NVG7</accession>
<dbReference type="InParanoid" id="A0A067NVG7"/>